<protein>
    <submittedName>
        <fullName evidence="2">Outer membrane protein</fullName>
    </submittedName>
</protein>
<dbReference type="Proteomes" id="UP001440612">
    <property type="component" value="Chromosome"/>
</dbReference>
<proteinExistence type="predicted"/>
<evidence type="ECO:0000313" key="3">
    <source>
        <dbReference type="Proteomes" id="UP001440612"/>
    </source>
</evidence>
<dbReference type="InterPro" id="IPR018550">
    <property type="entry name" value="Lipid-A_deacylase-rel"/>
</dbReference>
<dbReference type="RefSeq" id="WP_341365539.1">
    <property type="nucleotide sequence ID" value="NZ_CP150951.2"/>
</dbReference>
<gene>
    <name evidence="2" type="ORF">AABB29_10785</name>
</gene>
<evidence type="ECO:0000313" key="2">
    <source>
        <dbReference type="EMBL" id="WZC47419.1"/>
    </source>
</evidence>
<dbReference type="Gene3D" id="2.40.160.20">
    <property type="match status" value="1"/>
</dbReference>
<dbReference type="EMBL" id="CP150951">
    <property type="protein sequence ID" value="WZC47419.1"/>
    <property type="molecule type" value="Genomic_DNA"/>
</dbReference>
<sequence>MKNLFTTAAALATMSIGSATHAQGSGDWYVSVFAGYSSIGSVDTDFNGFEVEHEFDDNGIFGVSVGRALQPGLRAEVELSYAQYDGGDVSYDGSLSFDETNGELSTTFLMGNIWYDVPTASFGGGVPYIGAGLGAVQLDADTTFGGFPFGYGDTVTGLAYQIGAGVQFPVGAGMIDVAYRLKAASGLDIDDNDGSGVYEDGTFLSNNLQIGYVTQF</sequence>
<keyword evidence="3" id="KW-1185">Reference proteome</keyword>
<evidence type="ECO:0000256" key="1">
    <source>
        <dbReference type="SAM" id="SignalP"/>
    </source>
</evidence>
<dbReference type="InterPro" id="IPR011250">
    <property type="entry name" value="OMP/PagP_B-barrel"/>
</dbReference>
<accession>A0ABZ2V076</accession>
<organism evidence="2 3">
    <name type="scientific">Yoonia phaeophyticola</name>
    <dbReference type="NCBI Taxonomy" id="3137369"/>
    <lineage>
        <taxon>Bacteria</taxon>
        <taxon>Pseudomonadati</taxon>
        <taxon>Pseudomonadota</taxon>
        <taxon>Alphaproteobacteria</taxon>
        <taxon>Rhodobacterales</taxon>
        <taxon>Paracoccaceae</taxon>
        <taxon>Yoonia</taxon>
    </lineage>
</organism>
<feature type="signal peptide" evidence="1">
    <location>
        <begin position="1"/>
        <end position="22"/>
    </location>
</feature>
<dbReference type="Pfam" id="PF09411">
    <property type="entry name" value="PagL"/>
    <property type="match status" value="1"/>
</dbReference>
<feature type="chain" id="PRO_5045113333" evidence="1">
    <location>
        <begin position="23"/>
        <end position="216"/>
    </location>
</feature>
<dbReference type="SUPFAM" id="SSF56925">
    <property type="entry name" value="OMPA-like"/>
    <property type="match status" value="1"/>
</dbReference>
<keyword evidence="1" id="KW-0732">Signal</keyword>
<name>A0ABZ2V076_9RHOB</name>
<reference evidence="3" key="1">
    <citation type="submission" date="2024-04" db="EMBL/GenBank/DDBJ databases">
        <title>Phylogenomic analyses of a clade within the roseobacter group suggest taxonomic reassignments of species of the genera Aestuariivita, Citreicella, Loktanella, Nautella, Pelagibaca, Ruegeria, Thalassobius, Thiobacimonas and Tropicibacter, and the proposal o.</title>
        <authorList>
            <person name="Jeon C.O."/>
        </authorList>
    </citation>
    <scope>NUCLEOTIDE SEQUENCE [LARGE SCALE GENOMIC DNA]</scope>
    <source>
        <strain evidence="3">BS5-3</strain>
    </source>
</reference>